<dbReference type="GO" id="GO:0005730">
    <property type="term" value="C:nucleolus"/>
    <property type="evidence" value="ECO:0007669"/>
    <property type="project" value="UniProtKB-SubCell"/>
</dbReference>
<dbReference type="RefSeq" id="XP_018734209.1">
    <property type="nucleotide sequence ID" value="XM_018881634.1"/>
</dbReference>
<keyword evidence="4 5" id="KW-0539">Nucleus</keyword>
<comment type="function">
    <text evidence="5">May play a role in ribosome biogenesis.</text>
</comment>
<dbReference type="AlphaFoldDB" id="A0A167CI60"/>
<gene>
    <name evidence="7" type="primary">NOP53</name>
    <name evidence="7" type="ORF">AWJ20_4554</name>
</gene>
<sequence length="433" mass="49115">MGESNRPAQKSQPSRKGKKAWRKHIDLDDVDEGLEEARQLERTLGTKDITSLDQSDLFTVDTQGDEGLKSKKDRENLKPLKADEILSRRSAVPALKAAHKKASSDNKKKNGKIQGVSGKELNRLMRVAGRDGNKSSAMATLESDGIIKHNNDLYDAWGDEPEVDTKSNLKSATASRVSYSKATVIPSTLTEAPEAVVPNAKAVDLPDAGRSYNPSIESWKDLLERENLKEEEREKQRIATKEEKERIEHLIATLDVKEVDSDSSEGENSEDEETNDQADDLVSVNKPVKVKTKTKTQRNKQKRHLERTKLQEQLKALKQQLRDLENLPRLLQEEAEKQKKREEERATAAANSDGKKRKKVHTRHSIIEPGLDIKLSDELEDCLRRLKPEGNLARDRFRSLQERGLIEARVPVAKKRKYTPKVTEKWSYKDIKL</sequence>
<dbReference type="PIRSF" id="PIRSF017302">
    <property type="entry name" value="Gltscr2"/>
    <property type="match status" value="1"/>
</dbReference>
<dbReference type="GeneID" id="30036699"/>
<dbReference type="Pfam" id="PF07767">
    <property type="entry name" value="Nop53"/>
    <property type="match status" value="1"/>
</dbReference>
<evidence type="ECO:0000256" key="1">
    <source>
        <dbReference type="ARBA" id="ARBA00008838"/>
    </source>
</evidence>
<dbReference type="GO" id="GO:0008097">
    <property type="term" value="F:5S rRNA binding"/>
    <property type="evidence" value="ECO:0007669"/>
    <property type="project" value="TreeGrafter"/>
</dbReference>
<evidence type="ECO:0000256" key="4">
    <source>
        <dbReference type="ARBA" id="ARBA00023242"/>
    </source>
</evidence>
<feature type="region of interest" description="Disordered" evidence="6">
    <location>
        <begin position="94"/>
        <end position="122"/>
    </location>
</feature>
<feature type="region of interest" description="Disordered" evidence="6">
    <location>
        <begin position="1"/>
        <end position="24"/>
    </location>
</feature>
<keyword evidence="8" id="KW-1185">Reference proteome</keyword>
<dbReference type="InterPro" id="IPR011687">
    <property type="entry name" value="Nop53/GLTSCR2"/>
</dbReference>
<comment type="subcellular location">
    <subcellularLocation>
        <location evidence="5">Nucleus</location>
        <location evidence="5">Nucleolus</location>
    </subcellularLocation>
    <subcellularLocation>
        <location evidence="5">Nucleus</location>
        <location evidence="5">Nucleoplasm</location>
    </subcellularLocation>
</comment>
<reference evidence="7 8" key="1">
    <citation type="submission" date="2016-02" db="EMBL/GenBank/DDBJ databases">
        <title>Complete genome sequence and transcriptome regulation of the pentose utilising yeast Sugiyamaella lignohabitans.</title>
        <authorList>
            <person name="Bellasio M."/>
            <person name="Peymann A."/>
            <person name="Valli M."/>
            <person name="Sipitzky M."/>
            <person name="Graf A."/>
            <person name="Sauer M."/>
            <person name="Marx H."/>
            <person name="Mattanovich D."/>
        </authorList>
    </citation>
    <scope>NUCLEOTIDE SEQUENCE [LARGE SCALE GENOMIC DNA]</scope>
    <source>
        <strain evidence="7 8">CBS 10342</strain>
    </source>
</reference>
<name>A0A167CI60_9ASCO</name>
<dbReference type="GO" id="GO:0005654">
    <property type="term" value="C:nucleoplasm"/>
    <property type="evidence" value="ECO:0007669"/>
    <property type="project" value="UniProtKB-SubCell"/>
</dbReference>
<dbReference type="PANTHER" id="PTHR14211:SF7">
    <property type="entry name" value="RIBOSOME BIOGENESIS PROTEIN NOP53"/>
    <property type="match status" value="1"/>
</dbReference>
<feature type="compositionally biased region" description="Basic residues" evidence="6">
    <location>
        <begin position="288"/>
        <end position="306"/>
    </location>
</feature>
<dbReference type="EMBL" id="CP014500">
    <property type="protein sequence ID" value="ANB11732.1"/>
    <property type="molecule type" value="Genomic_DNA"/>
</dbReference>
<feature type="compositionally biased region" description="Acidic residues" evidence="6">
    <location>
        <begin position="261"/>
        <end position="279"/>
    </location>
</feature>
<feature type="compositionally biased region" description="Basic and acidic residues" evidence="6">
    <location>
        <begin position="330"/>
        <end position="346"/>
    </location>
</feature>
<feature type="region of interest" description="Disordered" evidence="6">
    <location>
        <begin position="330"/>
        <end position="362"/>
    </location>
</feature>
<organism evidence="7 8">
    <name type="scientific">Sugiyamaella lignohabitans</name>
    <dbReference type="NCBI Taxonomy" id="796027"/>
    <lineage>
        <taxon>Eukaryota</taxon>
        <taxon>Fungi</taxon>
        <taxon>Dikarya</taxon>
        <taxon>Ascomycota</taxon>
        <taxon>Saccharomycotina</taxon>
        <taxon>Dipodascomycetes</taxon>
        <taxon>Dipodascales</taxon>
        <taxon>Trichomonascaceae</taxon>
        <taxon>Sugiyamaella</taxon>
    </lineage>
</organism>
<feature type="compositionally biased region" description="Basic and acidic residues" evidence="6">
    <location>
        <begin position="224"/>
        <end position="260"/>
    </location>
</feature>
<dbReference type="GO" id="GO:0006364">
    <property type="term" value="P:rRNA processing"/>
    <property type="evidence" value="ECO:0007669"/>
    <property type="project" value="TreeGrafter"/>
</dbReference>
<evidence type="ECO:0000313" key="8">
    <source>
        <dbReference type="Proteomes" id="UP000189580"/>
    </source>
</evidence>
<feature type="compositionally biased region" description="Polar residues" evidence="6">
    <location>
        <begin position="1"/>
        <end position="12"/>
    </location>
</feature>
<dbReference type="PANTHER" id="PTHR14211">
    <property type="entry name" value="GLIOMA SUPPRESSOR CANDIDATE REGION GENE 2"/>
    <property type="match status" value="1"/>
</dbReference>
<keyword evidence="3 5" id="KW-0690">Ribosome biogenesis</keyword>
<feature type="compositionally biased region" description="Basic residues" evidence="6">
    <location>
        <begin position="13"/>
        <end position="22"/>
    </location>
</feature>
<protein>
    <recommendedName>
        <fullName evidence="2 5">Ribosome biogenesis protein NOP53</fullName>
    </recommendedName>
</protein>
<evidence type="ECO:0000256" key="3">
    <source>
        <dbReference type="ARBA" id="ARBA00022517"/>
    </source>
</evidence>
<evidence type="ECO:0000256" key="6">
    <source>
        <dbReference type="SAM" id="MobiDB-lite"/>
    </source>
</evidence>
<dbReference type="OrthoDB" id="5072at2759"/>
<evidence type="ECO:0000256" key="2">
    <source>
        <dbReference type="ARBA" id="ARBA00018339"/>
    </source>
</evidence>
<accession>A0A167CI60</accession>
<evidence type="ECO:0000256" key="5">
    <source>
        <dbReference type="PIRNR" id="PIRNR017302"/>
    </source>
</evidence>
<comment type="similarity">
    <text evidence="1 5">Belongs to the NOP53 family.</text>
</comment>
<dbReference type="GO" id="GO:0000027">
    <property type="term" value="P:ribosomal large subunit assembly"/>
    <property type="evidence" value="ECO:0007669"/>
    <property type="project" value="UniProtKB-UniRule"/>
</dbReference>
<dbReference type="Proteomes" id="UP000189580">
    <property type="component" value="Chromosome c"/>
</dbReference>
<dbReference type="KEGG" id="slb:AWJ20_4554"/>
<proteinExistence type="inferred from homology"/>
<evidence type="ECO:0000313" key="7">
    <source>
        <dbReference type="EMBL" id="ANB11732.1"/>
    </source>
</evidence>
<feature type="region of interest" description="Disordered" evidence="6">
    <location>
        <begin position="224"/>
        <end position="308"/>
    </location>
</feature>